<sequence length="223" mass="24748">MATDEAETVDVSRGRYAGLTADERRTQRRERLREVALEVIAEEGVAGLKVRALCARAGLNDRYFYETYSHTDRLLYELVDEQLAEVVAAVMGVIATAPADTRVRLRAVIEAGVTVIADHPARRRLAIDMQTTDELRRRRTELVDLVARVMLDQGRELLGDAAVTGVHAELAARTVAHGGLEILIEWLRDELDIDRAQLIDFLVAMILTAAEITTTVQREMAAG</sequence>
<dbReference type="RefSeq" id="WP_154790390.1">
    <property type="nucleotide sequence ID" value="NZ_WMBB01000012.1"/>
</dbReference>
<dbReference type="EMBL" id="WMBB01000012">
    <property type="protein sequence ID" value="MTE15956.1"/>
    <property type="molecule type" value="Genomic_DNA"/>
</dbReference>
<gene>
    <name evidence="4" type="ORF">GLP40_24690</name>
</gene>
<dbReference type="GO" id="GO:0003700">
    <property type="term" value="F:DNA-binding transcription factor activity"/>
    <property type="evidence" value="ECO:0007669"/>
    <property type="project" value="TreeGrafter"/>
</dbReference>
<feature type="domain" description="HTH tetR-type" evidence="3">
    <location>
        <begin position="26"/>
        <end position="86"/>
    </location>
</feature>
<dbReference type="Gene3D" id="1.10.357.10">
    <property type="entry name" value="Tetracycline Repressor, domain 2"/>
    <property type="match status" value="1"/>
</dbReference>
<dbReference type="PANTHER" id="PTHR30055:SF226">
    <property type="entry name" value="HTH-TYPE TRANSCRIPTIONAL REGULATOR PKSA"/>
    <property type="match status" value="1"/>
</dbReference>
<dbReference type="Proteomes" id="UP000432464">
    <property type="component" value="Unassembled WGS sequence"/>
</dbReference>
<dbReference type="PANTHER" id="PTHR30055">
    <property type="entry name" value="HTH-TYPE TRANSCRIPTIONAL REGULATOR RUTR"/>
    <property type="match status" value="1"/>
</dbReference>
<organism evidence="4 5">
    <name type="scientific">Nocardia aurantiaca</name>
    <dbReference type="NCBI Taxonomy" id="2675850"/>
    <lineage>
        <taxon>Bacteria</taxon>
        <taxon>Bacillati</taxon>
        <taxon>Actinomycetota</taxon>
        <taxon>Actinomycetes</taxon>
        <taxon>Mycobacteriales</taxon>
        <taxon>Nocardiaceae</taxon>
        <taxon>Nocardia</taxon>
    </lineage>
</organism>
<name>A0A6I3L674_9NOCA</name>
<evidence type="ECO:0000256" key="1">
    <source>
        <dbReference type="ARBA" id="ARBA00023125"/>
    </source>
</evidence>
<dbReference type="GO" id="GO:0000976">
    <property type="term" value="F:transcription cis-regulatory region binding"/>
    <property type="evidence" value="ECO:0007669"/>
    <property type="project" value="TreeGrafter"/>
</dbReference>
<accession>A0A6I3L674</accession>
<protein>
    <submittedName>
        <fullName evidence="4">TetR family transcriptional regulator</fullName>
    </submittedName>
</protein>
<evidence type="ECO:0000313" key="5">
    <source>
        <dbReference type="Proteomes" id="UP000432464"/>
    </source>
</evidence>
<proteinExistence type="predicted"/>
<keyword evidence="5" id="KW-1185">Reference proteome</keyword>
<comment type="caution">
    <text evidence="4">The sequence shown here is derived from an EMBL/GenBank/DDBJ whole genome shotgun (WGS) entry which is preliminary data.</text>
</comment>
<dbReference type="SUPFAM" id="SSF46689">
    <property type="entry name" value="Homeodomain-like"/>
    <property type="match status" value="1"/>
</dbReference>
<evidence type="ECO:0000256" key="2">
    <source>
        <dbReference type="PROSITE-ProRule" id="PRU00335"/>
    </source>
</evidence>
<dbReference type="InterPro" id="IPR009057">
    <property type="entry name" value="Homeodomain-like_sf"/>
</dbReference>
<dbReference type="PROSITE" id="PS50977">
    <property type="entry name" value="HTH_TETR_2"/>
    <property type="match status" value="1"/>
</dbReference>
<evidence type="ECO:0000259" key="3">
    <source>
        <dbReference type="PROSITE" id="PS50977"/>
    </source>
</evidence>
<evidence type="ECO:0000313" key="4">
    <source>
        <dbReference type="EMBL" id="MTE15956.1"/>
    </source>
</evidence>
<dbReference type="InterPro" id="IPR001647">
    <property type="entry name" value="HTH_TetR"/>
</dbReference>
<reference evidence="4 5" key="1">
    <citation type="submission" date="2019-11" db="EMBL/GenBank/DDBJ databases">
        <title>Nocardia sp. nov. CT2-14 isolated from soil.</title>
        <authorList>
            <person name="Kanchanasin P."/>
            <person name="Tanasupawat S."/>
            <person name="Yuki M."/>
            <person name="Kudo T."/>
        </authorList>
    </citation>
    <scope>NUCLEOTIDE SEQUENCE [LARGE SCALE GENOMIC DNA]</scope>
    <source>
        <strain evidence="4 5">CT2-14</strain>
    </source>
</reference>
<feature type="DNA-binding region" description="H-T-H motif" evidence="2">
    <location>
        <begin position="49"/>
        <end position="68"/>
    </location>
</feature>
<keyword evidence="1 2" id="KW-0238">DNA-binding</keyword>
<dbReference type="Gene3D" id="1.10.10.60">
    <property type="entry name" value="Homeodomain-like"/>
    <property type="match status" value="1"/>
</dbReference>
<dbReference type="AlphaFoldDB" id="A0A6I3L674"/>
<dbReference type="InterPro" id="IPR050109">
    <property type="entry name" value="HTH-type_TetR-like_transc_reg"/>
</dbReference>